<name>A0ABX2DEL7_9SPHI</name>
<evidence type="ECO:0000313" key="8">
    <source>
        <dbReference type="Proteomes" id="UP000762110"/>
    </source>
</evidence>
<dbReference type="Proteomes" id="UP000762110">
    <property type="component" value="Unassembled WGS sequence"/>
</dbReference>
<comment type="caution">
    <text evidence="7">The sequence shown here is derived from an EMBL/GenBank/DDBJ whole genome shotgun (WGS) entry which is preliminary data.</text>
</comment>
<dbReference type="InterPro" id="IPR036890">
    <property type="entry name" value="HATPase_C_sf"/>
</dbReference>
<reference evidence="7 8" key="1">
    <citation type="submission" date="2020-05" db="EMBL/GenBank/DDBJ databases">
        <title>Description of Pedobacter foliorum sp. nov.</title>
        <authorList>
            <person name="Qi S."/>
            <person name="Carlier A."/>
            <person name="Cnockaert M."/>
            <person name="Vandamme P."/>
        </authorList>
    </citation>
    <scope>NUCLEOTIDE SEQUENCE [LARGE SCALE GENOMIC DNA]</scope>
    <source>
        <strain evidence="7 8">LMG 31300</strain>
    </source>
</reference>
<dbReference type="Pfam" id="PF02518">
    <property type="entry name" value="HATPase_c"/>
    <property type="match status" value="1"/>
</dbReference>
<evidence type="ECO:0000313" key="7">
    <source>
        <dbReference type="EMBL" id="NQX31579.1"/>
    </source>
</evidence>
<protein>
    <submittedName>
        <fullName evidence="7">ATP-binding protein</fullName>
    </submittedName>
</protein>
<keyword evidence="5" id="KW-1133">Transmembrane helix</keyword>
<keyword evidence="7" id="KW-0067">ATP-binding</keyword>
<keyword evidence="2" id="KW-0418">Kinase</keyword>
<feature type="transmembrane region" description="Helical" evidence="5">
    <location>
        <begin position="326"/>
        <end position="345"/>
    </location>
</feature>
<keyword evidence="1" id="KW-0808">Transferase</keyword>
<evidence type="ECO:0000256" key="5">
    <source>
        <dbReference type="SAM" id="Phobius"/>
    </source>
</evidence>
<dbReference type="SUPFAM" id="SSF55874">
    <property type="entry name" value="ATPase domain of HSP90 chaperone/DNA topoisomerase II/histidine kinase"/>
    <property type="match status" value="1"/>
</dbReference>
<dbReference type="InterPro" id="IPR019734">
    <property type="entry name" value="TPR_rpt"/>
</dbReference>
<evidence type="ECO:0000259" key="6">
    <source>
        <dbReference type="Pfam" id="PF02518"/>
    </source>
</evidence>
<keyword evidence="7" id="KW-0547">Nucleotide-binding</keyword>
<keyword evidence="5" id="KW-0812">Transmembrane</keyword>
<organism evidence="7 8">
    <name type="scientific">Pedobacter boryungensis</name>
    <dbReference type="NCBI Taxonomy" id="869962"/>
    <lineage>
        <taxon>Bacteria</taxon>
        <taxon>Pseudomonadati</taxon>
        <taxon>Bacteroidota</taxon>
        <taxon>Sphingobacteriia</taxon>
        <taxon>Sphingobacteriales</taxon>
        <taxon>Sphingobacteriaceae</taxon>
        <taxon>Pedobacter</taxon>
    </lineage>
</organism>
<evidence type="ECO:0000256" key="4">
    <source>
        <dbReference type="PROSITE-ProRule" id="PRU00339"/>
    </source>
</evidence>
<keyword evidence="5" id="KW-0472">Membrane</keyword>
<accession>A0ABX2DEL7</accession>
<gene>
    <name evidence="7" type="ORF">HQN85_07575</name>
</gene>
<dbReference type="InterPro" id="IPR003594">
    <property type="entry name" value="HATPase_dom"/>
</dbReference>
<dbReference type="EMBL" id="JABMKV010000002">
    <property type="protein sequence ID" value="NQX31579.1"/>
    <property type="molecule type" value="Genomic_DNA"/>
</dbReference>
<dbReference type="PROSITE" id="PS50005">
    <property type="entry name" value="TPR"/>
    <property type="match status" value="1"/>
</dbReference>
<keyword evidence="8" id="KW-1185">Reference proteome</keyword>
<dbReference type="SUPFAM" id="SSF48452">
    <property type="entry name" value="TPR-like"/>
    <property type="match status" value="1"/>
</dbReference>
<proteinExistence type="predicted"/>
<dbReference type="Gene3D" id="3.30.565.10">
    <property type="entry name" value="Histidine kinase-like ATPase, C-terminal domain"/>
    <property type="match status" value="1"/>
</dbReference>
<keyword evidence="3" id="KW-0902">Two-component regulatory system</keyword>
<evidence type="ECO:0000256" key="1">
    <source>
        <dbReference type="ARBA" id="ARBA00022679"/>
    </source>
</evidence>
<dbReference type="CDD" id="cd16917">
    <property type="entry name" value="HATPase_UhpB-NarQ-NarX-like"/>
    <property type="match status" value="1"/>
</dbReference>
<dbReference type="Gene3D" id="1.25.40.10">
    <property type="entry name" value="Tetratricopeptide repeat domain"/>
    <property type="match status" value="2"/>
</dbReference>
<dbReference type="InterPro" id="IPR011990">
    <property type="entry name" value="TPR-like_helical_dom_sf"/>
</dbReference>
<dbReference type="PANTHER" id="PTHR24421">
    <property type="entry name" value="NITRATE/NITRITE SENSOR PROTEIN NARX-RELATED"/>
    <property type="match status" value="1"/>
</dbReference>
<dbReference type="PANTHER" id="PTHR24421:SF60">
    <property type="entry name" value="SENSOR HISTIDINE KINASE COMP"/>
    <property type="match status" value="1"/>
</dbReference>
<feature type="domain" description="Histidine kinase/HSP90-like ATPase" evidence="6">
    <location>
        <begin position="460"/>
        <end position="545"/>
    </location>
</feature>
<feature type="repeat" description="TPR" evidence="4">
    <location>
        <begin position="98"/>
        <end position="131"/>
    </location>
</feature>
<dbReference type="SMART" id="SM00028">
    <property type="entry name" value="TPR"/>
    <property type="match status" value="2"/>
</dbReference>
<dbReference type="InterPro" id="IPR050482">
    <property type="entry name" value="Sensor_HK_TwoCompSys"/>
</dbReference>
<evidence type="ECO:0000256" key="2">
    <source>
        <dbReference type="ARBA" id="ARBA00022777"/>
    </source>
</evidence>
<dbReference type="GO" id="GO:0005524">
    <property type="term" value="F:ATP binding"/>
    <property type="evidence" value="ECO:0007669"/>
    <property type="project" value="UniProtKB-KW"/>
</dbReference>
<sequence>MLNACSNKSNNKQDPQNLYYQKAIKYRDLGRIDSSYVYFNRAKDQYLLQKDSLGVGKCLVNMGYIAKNEGDYFAAQEISLSAISYLDETKKDQAALISSNYNTLGLAFYQLKEYNDALRFYNYALKFINVPLYKFICLNNIAKVHEEVHNYNEAIKNYHLVLKGTVNDSIEYSRALANLSFANWLRDSNYNALPGLLKSLAIRKQQKDTLGLNHSFAQLADYYTKTNPNTALNYANNMYNVAEKLNRPDDRLEALEKLVRLSSGVKTKQYFERYRTLEDSIQIDRNKSKNQFALIRYETEKQKSDNLILQKDNTEKKYQLIKQKTILILGLIFAFFTIITSIILYNRRKQRIELETQNTIRENQLKTSKKVHDVVANGLYRIMTKLDNEQPFKDNPIVDEIEELYEKSRDISYEEKFTEQNFHEKLSRLLISFATPNTKILIVGNEGSLWNKVSAPIKYELEHILQELMVNMKKHSSANDVLIRFEQEGNQMNISYSDNGVGMPADLHFNNGLTNTGNRINSINGVITFESNNGKGLKIKITFPLT</sequence>
<evidence type="ECO:0000256" key="3">
    <source>
        <dbReference type="ARBA" id="ARBA00023012"/>
    </source>
</evidence>
<keyword evidence="4" id="KW-0802">TPR repeat</keyword>